<comment type="similarity">
    <text evidence="1">Belongs to the AB hydrolase superfamily. AB hydrolase 4 family.</text>
</comment>
<dbReference type="InterPro" id="IPR000952">
    <property type="entry name" value="AB_hydrolase_4_CS"/>
</dbReference>
<dbReference type="PIRSF" id="PIRSF005211">
    <property type="entry name" value="Ab_hydro_YheT"/>
    <property type="match status" value="1"/>
</dbReference>
<dbReference type="EMBL" id="JARHUD010000004">
    <property type="protein sequence ID" value="MDF2096036.1"/>
    <property type="molecule type" value="Genomic_DNA"/>
</dbReference>
<dbReference type="PANTHER" id="PTHR10794:SF94">
    <property type="entry name" value="ESTERASE YHET-RELATED"/>
    <property type="match status" value="1"/>
</dbReference>
<name>A0ABT5YM52_9PROT</name>
<dbReference type="Pfam" id="PF00561">
    <property type="entry name" value="Abhydrolase_1"/>
    <property type="match status" value="1"/>
</dbReference>
<dbReference type="PANTHER" id="PTHR10794">
    <property type="entry name" value="ABHYDROLASE DOMAIN-CONTAINING PROTEIN"/>
    <property type="match status" value="1"/>
</dbReference>
<evidence type="ECO:0000256" key="2">
    <source>
        <dbReference type="ARBA" id="ARBA00022487"/>
    </source>
</evidence>
<evidence type="ECO:0000256" key="1">
    <source>
        <dbReference type="ARBA" id="ARBA00010884"/>
    </source>
</evidence>
<keyword evidence="2" id="KW-0719">Serine esterase</keyword>
<protein>
    <submittedName>
        <fullName evidence="5">Alpha/beta fold hydrolase</fullName>
    </submittedName>
</protein>
<dbReference type="GO" id="GO:0016787">
    <property type="term" value="F:hydrolase activity"/>
    <property type="evidence" value="ECO:0007669"/>
    <property type="project" value="UniProtKB-KW"/>
</dbReference>
<dbReference type="InterPro" id="IPR050960">
    <property type="entry name" value="AB_hydrolase_4_sf"/>
</dbReference>
<gene>
    <name evidence="5" type="ORF">P2G67_08620</name>
</gene>
<accession>A0ABT5YM52</accession>
<dbReference type="Proteomes" id="UP001215503">
    <property type="component" value="Unassembled WGS sequence"/>
</dbReference>
<dbReference type="SUPFAM" id="SSF53474">
    <property type="entry name" value="alpha/beta-Hydrolases"/>
    <property type="match status" value="1"/>
</dbReference>
<dbReference type="Gene3D" id="3.40.50.1820">
    <property type="entry name" value="alpha/beta hydrolase"/>
    <property type="match status" value="1"/>
</dbReference>
<evidence type="ECO:0000313" key="6">
    <source>
        <dbReference type="Proteomes" id="UP001215503"/>
    </source>
</evidence>
<comment type="caution">
    <text evidence="5">The sequence shown here is derived from an EMBL/GenBank/DDBJ whole genome shotgun (WGS) entry which is preliminary data.</text>
</comment>
<dbReference type="PROSITE" id="PS01133">
    <property type="entry name" value="UPF0017"/>
    <property type="match status" value="1"/>
</dbReference>
<evidence type="ECO:0000313" key="5">
    <source>
        <dbReference type="EMBL" id="MDF2096036.1"/>
    </source>
</evidence>
<dbReference type="InterPro" id="IPR000073">
    <property type="entry name" value="AB_hydrolase_1"/>
</dbReference>
<proteinExistence type="inferred from homology"/>
<evidence type="ECO:0000256" key="3">
    <source>
        <dbReference type="ARBA" id="ARBA00022801"/>
    </source>
</evidence>
<keyword evidence="3 5" id="KW-0378">Hydrolase</keyword>
<reference evidence="5 6" key="1">
    <citation type="submission" date="2023-03" db="EMBL/GenBank/DDBJ databases">
        <title>Fodinicurvata sp. CAU 1616 isolated from sea sendiment.</title>
        <authorList>
            <person name="Kim W."/>
        </authorList>
    </citation>
    <scope>NUCLEOTIDE SEQUENCE [LARGE SCALE GENOMIC DNA]</scope>
    <source>
        <strain evidence="5 6">CAU 1616</strain>
    </source>
</reference>
<evidence type="ECO:0000259" key="4">
    <source>
        <dbReference type="Pfam" id="PF00561"/>
    </source>
</evidence>
<sequence>MPTIPDFPRFRPRAPWWGGDLQTLRNTLLRRAPSLEHWPGEPLRVALSDGDQLFATRHCPEHGEARPTVVLIHGLTGSEDSTYIRASAAYFLERGWPVIRMNLRGAGPSAPYCRSAYHAGRSEDLRAFLAGLTQQDPQIRRHGVLPLAYSLGANMLLKFLAERDFPVPLPGAVAVSAPIDLEAASRAIARPRNALYQRYLLACLRAEFRRWPLDLSVEERREVLSARTLLAFDEVWTARRNGFAGALDYYRRSSAAPLLPKIQVPTLLLHAADDPWIPAAPHLQAAEHASPLQVLVAPSGGHVGFHAADDPRSWHDRCAERFFRQLAAGDGVAAAS</sequence>
<organism evidence="5 6">
    <name type="scientific">Aquibaculum arenosum</name>
    <dbReference type="NCBI Taxonomy" id="3032591"/>
    <lineage>
        <taxon>Bacteria</taxon>
        <taxon>Pseudomonadati</taxon>
        <taxon>Pseudomonadota</taxon>
        <taxon>Alphaproteobacteria</taxon>
        <taxon>Rhodospirillales</taxon>
        <taxon>Rhodovibrionaceae</taxon>
        <taxon>Aquibaculum</taxon>
    </lineage>
</organism>
<keyword evidence="6" id="KW-1185">Reference proteome</keyword>
<feature type="domain" description="AB hydrolase-1" evidence="4">
    <location>
        <begin position="67"/>
        <end position="306"/>
    </location>
</feature>
<dbReference type="InterPro" id="IPR029058">
    <property type="entry name" value="AB_hydrolase_fold"/>
</dbReference>
<dbReference type="InterPro" id="IPR012020">
    <property type="entry name" value="ABHD4"/>
</dbReference>
<dbReference type="RefSeq" id="WP_275822048.1">
    <property type="nucleotide sequence ID" value="NZ_JARHUD010000004.1"/>
</dbReference>